<comment type="caution">
    <text evidence="1">The sequence shown here is derived from an EMBL/GenBank/DDBJ whole genome shotgun (WGS) entry which is preliminary data.</text>
</comment>
<dbReference type="InterPro" id="IPR032675">
    <property type="entry name" value="LRR_dom_sf"/>
</dbReference>
<gene>
    <name evidence="1" type="ORF">J5N97_015859</name>
</gene>
<dbReference type="Gene3D" id="3.80.10.10">
    <property type="entry name" value="Ribonuclease Inhibitor"/>
    <property type="match status" value="1"/>
</dbReference>
<dbReference type="SUPFAM" id="SSF52058">
    <property type="entry name" value="L domain-like"/>
    <property type="match status" value="1"/>
</dbReference>
<proteinExistence type="predicted"/>
<reference evidence="1" key="2">
    <citation type="journal article" date="2022" name="Hortic Res">
        <title>The genome of Dioscorea zingiberensis sheds light on the biosynthesis, origin and evolution of the medicinally important diosgenin saponins.</title>
        <authorList>
            <person name="Li Y."/>
            <person name="Tan C."/>
            <person name="Li Z."/>
            <person name="Guo J."/>
            <person name="Li S."/>
            <person name="Chen X."/>
            <person name="Wang C."/>
            <person name="Dai X."/>
            <person name="Yang H."/>
            <person name="Song W."/>
            <person name="Hou L."/>
            <person name="Xu J."/>
            <person name="Tong Z."/>
            <person name="Xu A."/>
            <person name="Yuan X."/>
            <person name="Wang W."/>
            <person name="Yang Q."/>
            <person name="Chen L."/>
            <person name="Sun Z."/>
            <person name="Wang K."/>
            <person name="Pan B."/>
            <person name="Chen J."/>
            <person name="Bao Y."/>
            <person name="Liu F."/>
            <person name="Qi X."/>
            <person name="Gang D.R."/>
            <person name="Wen J."/>
            <person name="Li J."/>
        </authorList>
    </citation>
    <scope>NUCLEOTIDE SEQUENCE</scope>
    <source>
        <strain evidence="1">Dzin_1.0</strain>
    </source>
</reference>
<protein>
    <submittedName>
        <fullName evidence="1">Uncharacterized protein</fullName>
    </submittedName>
</protein>
<reference evidence="1" key="1">
    <citation type="submission" date="2021-03" db="EMBL/GenBank/DDBJ databases">
        <authorList>
            <person name="Li Z."/>
            <person name="Yang C."/>
        </authorList>
    </citation>
    <scope>NUCLEOTIDE SEQUENCE</scope>
    <source>
        <strain evidence="1">Dzin_1.0</strain>
        <tissue evidence="1">Leaf</tissue>
    </source>
</reference>
<dbReference type="EMBL" id="JAGGNH010000004">
    <property type="protein sequence ID" value="KAJ0973894.1"/>
    <property type="molecule type" value="Genomic_DNA"/>
</dbReference>
<accession>A0A9D5HET4</accession>
<organism evidence="1 2">
    <name type="scientific">Dioscorea zingiberensis</name>
    <dbReference type="NCBI Taxonomy" id="325984"/>
    <lineage>
        <taxon>Eukaryota</taxon>
        <taxon>Viridiplantae</taxon>
        <taxon>Streptophyta</taxon>
        <taxon>Embryophyta</taxon>
        <taxon>Tracheophyta</taxon>
        <taxon>Spermatophyta</taxon>
        <taxon>Magnoliopsida</taxon>
        <taxon>Liliopsida</taxon>
        <taxon>Dioscoreales</taxon>
        <taxon>Dioscoreaceae</taxon>
        <taxon>Dioscorea</taxon>
    </lineage>
</organism>
<sequence>MGCYSSKNSDSPANRVARWRSTGIVALRDRKLKAVPAEIFDVDRFVRTLDLTNNSIVGSLSRLEKFSVSGNLLMSLPKTIGDLQFYLTTAAAAKCFNNKLKSLPESIGAVASLEELQADGAVPVQLAWGVNLPAHLVIVKVVGKLAMDWRLRESNTLNSLSFQCRPTFEVLEDSGIISKMKRGILFEPLIFGFYNVSILSKLHDSVNVWIKYKLGYFTGGLLAEHSFR</sequence>
<evidence type="ECO:0000313" key="1">
    <source>
        <dbReference type="EMBL" id="KAJ0973894.1"/>
    </source>
</evidence>
<dbReference type="OrthoDB" id="676979at2759"/>
<dbReference type="AlphaFoldDB" id="A0A9D5HET4"/>
<evidence type="ECO:0000313" key="2">
    <source>
        <dbReference type="Proteomes" id="UP001085076"/>
    </source>
</evidence>
<dbReference type="Proteomes" id="UP001085076">
    <property type="component" value="Miscellaneous, Linkage group lg04"/>
</dbReference>
<name>A0A9D5HET4_9LILI</name>
<keyword evidence="2" id="KW-1185">Reference proteome</keyword>